<reference evidence="1" key="1">
    <citation type="submission" date="2020-05" db="EMBL/GenBank/DDBJ databases">
        <title>Large-scale comparative analyses of tick genomes elucidate their genetic diversity and vector capacities.</title>
        <authorList>
            <person name="Jia N."/>
            <person name="Wang J."/>
            <person name="Shi W."/>
            <person name="Du L."/>
            <person name="Sun Y."/>
            <person name="Zhan W."/>
            <person name="Jiang J."/>
            <person name="Wang Q."/>
            <person name="Zhang B."/>
            <person name="Ji P."/>
            <person name="Sakyi L.B."/>
            <person name="Cui X."/>
            <person name="Yuan T."/>
            <person name="Jiang B."/>
            <person name="Yang W."/>
            <person name="Lam T.T.-Y."/>
            <person name="Chang Q."/>
            <person name="Ding S."/>
            <person name="Wang X."/>
            <person name="Zhu J."/>
            <person name="Ruan X."/>
            <person name="Zhao L."/>
            <person name="Wei J."/>
            <person name="Que T."/>
            <person name="Du C."/>
            <person name="Cheng J."/>
            <person name="Dai P."/>
            <person name="Han X."/>
            <person name="Huang E."/>
            <person name="Gao Y."/>
            <person name="Liu J."/>
            <person name="Shao H."/>
            <person name="Ye R."/>
            <person name="Li L."/>
            <person name="Wei W."/>
            <person name="Wang X."/>
            <person name="Wang C."/>
            <person name="Yang T."/>
            <person name="Huo Q."/>
            <person name="Li W."/>
            <person name="Guo W."/>
            <person name="Chen H."/>
            <person name="Zhou L."/>
            <person name="Ni X."/>
            <person name="Tian J."/>
            <person name="Zhou Y."/>
            <person name="Sheng Y."/>
            <person name="Liu T."/>
            <person name="Pan Y."/>
            <person name="Xia L."/>
            <person name="Li J."/>
            <person name="Zhao F."/>
            <person name="Cao W."/>
        </authorList>
    </citation>
    <scope>NUCLEOTIDE SEQUENCE</scope>
    <source>
        <strain evidence="1">Dsil-2018</strain>
    </source>
</reference>
<dbReference type="Proteomes" id="UP000821865">
    <property type="component" value="Chromosome 1"/>
</dbReference>
<protein>
    <submittedName>
        <fullName evidence="1">Uncharacterized protein</fullName>
    </submittedName>
</protein>
<sequence length="82" mass="9401">MELLLWKGQPCRLAIQGNVSAFTLHQRPLVERASLASDADRMAPDNNCRDLPTTYDRRMCARYRRATCVNRAPPSTLRLEQI</sequence>
<keyword evidence="2" id="KW-1185">Reference proteome</keyword>
<accession>A0ACB8DUQ5</accession>
<dbReference type="EMBL" id="CM023470">
    <property type="protein sequence ID" value="KAH7978050.1"/>
    <property type="molecule type" value="Genomic_DNA"/>
</dbReference>
<gene>
    <name evidence="1" type="ORF">HPB49_004313</name>
</gene>
<comment type="caution">
    <text evidence="1">The sequence shown here is derived from an EMBL/GenBank/DDBJ whole genome shotgun (WGS) entry which is preliminary data.</text>
</comment>
<proteinExistence type="predicted"/>
<organism evidence="1 2">
    <name type="scientific">Dermacentor silvarum</name>
    <name type="common">Tick</name>
    <dbReference type="NCBI Taxonomy" id="543639"/>
    <lineage>
        <taxon>Eukaryota</taxon>
        <taxon>Metazoa</taxon>
        <taxon>Ecdysozoa</taxon>
        <taxon>Arthropoda</taxon>
        <taxon>Chelicerata</taxon>
        <taxon>Arachnida</taxon>
        <taxon>Acari</taxon>
        <taxon>Parasitiformes</taxon>
        <taxon>Ixodida</taxon>
        <taxon>Ixodoidea</taxon>
        <taxon>Ixodidae</taxon>
        <taxon>Rhipicephalinae</taxon>
        <taxon>Dermacentor</taxon>
    </lineage>
</organism>
<evidence type="ECO:0000313" key="2">
    <source>
        <dbReference type="Proteomes" id="UP000821865"/>
    </source>
</evidence>
<name>A0ACB8DUQ5_DERSI</name>
<evidence type="ECO:0000313" key="1">
    <source>
        <dbReference type="EMBL" id="KAH7978050.1"/>
    </source>
</evidence>